<dbReference type="InterPro" id="IPR011856">
    <property type="entry name" value="tRNA_endonuc-like_dom_sf"/>
</dbReference>
<evidence type="ECO:0000313" key="3">
    <source>
        <dbReference type="Proteomes" id="UP001419084"/>
    </source>
</evidence>
<sequence>MSLFKIDEFSNCETEIDPLSNVDLNKKDIIHGVKIWDSDDKRFYDYVVKLVYSREKIVCYLDVDGYKEEITSIEIPKEGYILARLSGDDQRIKMIHLDEVTFLMSTNDAVKMKNFYDAHDNAMDDVLNLKQNKIIELYQSINGIDNLANNLVNTIDDNKVLLNHDAVIIMQRVWSYDKFRDESLNDEKSFDNESLMMKVVLMQTLIENMAEIIQEDNNISDDEAKYVCWEAIKEAAIIFYSRKWEEDYGIYLEEELQNAENNKTEGALIRYMENVLKCNEISGDDYTMMAEFTYYLMYKGYTLEKKFFPSHFNLVVNAFEVIMQEMKKKSIKEKLKGNIKKEKMHYNINDIDMMNGNEFEHFICELFTKMGYKAVVTKQSGDQGLDVIAKRDSITIGIQAKCYSGTVGNSAIQEAVAGKSYYKCDKVIVITNNYFTTSAIELANANEVVLWNRDLLKEKLNELM</sequence>
<dbReference type="EMBL" id="BRPJ01000009">
    <property type="protein sequence ID" value="GLB28620.1"/>
    <property type="molecule type" value="Genomic_DNA"/>
</dbReference>
<dbReference type="InterPro" id="IPR007560">
    <property type="entry name" value="Restrct_endonuc_IV_Mrr"/>
</dbReference>
<proteinExistence type="predicted"/>
<evidence type="ECO:0000313" key="2">
    <source>
        <dbReference type="EMBL" id="GLB28620.1"/>
    </source>
</evidence>
<organism evidence="2 3">
    <name type="scientific">Lacrimispora amygdalina</name>
    <dbReference type="NCBI Taxonomy" id="253257"/>
    <lineage>
        <taxon>Bacteria</taxon>
        <taxon>Bacillati</taxon>
        <taxon>Bacillota</taxon>
        <taxon>Clostridia</taxon>
        <taxon>Lachnospirales</taxon>
        <taxon>Lachnospiraceae</taxon>
        <taxon>Lacrimispora</taxon>
    </lineage>
</organism>
<dbReference type="Gene3D" id="3.40.1350.10">
    <property type="match status" value="1"/>
</dbReference>
<evidence type="ECO:0000259" key="1">
    <source>
        <dbReference type="Pfam" id="PF04471"/>
    </source>
</evidence>
<dbReference type="PANTHER" id="PTHR30015">
    <property type="entry name" value="MRR RESTRICTION SYSTEM PROTEIN"/>
    <property type="match status" value="1"/>
</dbReference>
<gene>
    <name evidence="2" type="ORF">LAD12857_05430</name>
</gene>
<comment type="caution">
    <text evidence="2">The sequence shown here is derived from an EMBL/GenBank/DDBJ whole genome shotgun (WGS) entry which is preliminary data.</text>
</comment>
<accession>A0ABQ5M1Y4</accession>
<dbReference type="SUPFAM" id="SSF52980">
    <property type="entry name" value="Restriction endonuclease-like"/>
    <property type="match status" value="1"/>
</dbReference>
<dbReference type="PANTHER" id="PTHR30015:SF6">
    <property type="entry name" value="SLL1429 PROTEIN"/>
    <property type="match status" value="1"/>
</dbReference>
<reference evidence="2 3" key="1">
    <citation type="journal article" date="2024" name="Int. J. Syst. Evol. Microbiol.">
        <title>Lacrimispora brassicae sp. nov. isolated from fermented cabbage, and proposal of Clostridium indicum Gundawar et al. 2019 and Clostridium methoxybenzovorans Mechichi et al. 1999 as heterotypic synonyms of Lacrimispora amygdalina (Parshina et al. 2003) Haas and Blanchard 2020 and Lacrimispora indolis (McClung and McCoy 1957) Haas and Blanchard 2020, respectively.</title>
        <authorList>
            <person name="Kobayashi H."/>
            <person name="Tanizawa Y."/>
            <person name="Sakamoto M."/>
            <person name="Ohkuma M."/>
            <person name="Tohno M."/>
        </authorList>
    </citation>
    <scope>NUCLEOTIDE SEQUENCE [LARGE SCALE GENOMIC DNA]</scope>
    <source>
        <strain evidence="2 3">DSM 12857</strain>
    </source>
</reference>
<dbReference type="InterPro" id="IPR052906">
    <property type="entry name" value="Type_IV_Methyl-Rstrct_Enzyme"/>
</dbReference>
<dbReference type="RefSeq" id="WP_346064571.1">
    <property type="nucleotide sequence ID" value="NZ_BRPJ01000009.1"/>
</dbReference>
<keyword evidence="3" id="KW-1185">Reference proteome</keyword>
<dbReference type="Pfam" id="PF04471">
    <property type="entry name" value="Mrr_cat"/>
    <property type="match status" value="1"/>
</dbReference>
<name>A0ABQ5M1Y4_9FIRM</name>
<dbReference type="InterPro" id="IPR011335">
    <property type="entry name" value="Restrct_endonuc-II-like"/>
</dbReference>
<protein>
    <recommendedName>
        <fullName evidence="1">Restriction endonuclease type IV Mrr domain-containing protein</fullName>
    </recommendedName>
</protein>
<dbReference type="Proteomes" id="UP001419084">
    <property type="component" value="Unassembled WGS sequence"/>
</dbReference>
<feature type="domain" description="Restriction endonuclease type IV Mrr" evidence="1">
    <location>
        <begin position="351"/>
        <end position="458"/>
    </location>
</feature>